<gene>
    <name evidence="1" type="ORF">RR48_13497</name>
</gene>
<accession>A0A194RER7</accession>
<protein>
    <submittedName>
        <fullName evidence="1">Uncharacterized protein</fullName>
    </submittedName>
</protein>
<reference evidence="1 2" key="1">
    <citation type="journal article" date="2015" name="Nat. Commun.">
        <title>Outbred genome sequencing and CRISPR/Cas9 gene editing in butterflies.</title>
        <authorList>
            <person name="Li X."/>
            <person name="Fan D."/>
            <person name="Zhang W."/>
            <person name="Liu G."/>
            <person name="Zhang L."/>
            <person name="Zhao L."/>
            <person name="Fang X."/>
            <person name="Chen L."/>
            <person name="Dong Y."/>
            <person name="Chen Y."/>
            <person name="Ding Y."/>
            <person name="Zhao R."/>
            <person name="Feng M."/>
            <person name="Zhu Y."/>
            <person name="Feng Y."/>
            <person name="Jiang X."/>
            <person name="Zhu D."/>
            <person name="Xiang H."/>
            <person name="Feng X."/>
            <person name="Li S."/>
            <person name="Wang J."/>
            <person name="Zhang G."/>
            <person name="Kronforst M.R."/>
            <person name="Wang W."/>
        </authorList>
    </citation>
    <scope>NUCLEOTIDE SEQUENCE [LARGE SCALE GENOMIC DNA]</scope>
    <source>
        <strain evidence="1">Ya'a_city_454_Pm</strain>
        <tissue evidence="1">Whole body</tissue>
    </source>
</reference>
<dbReference type="Proteomes" id="UP000053240">
    <property type="component" value="Unassembled WGS sequence"/>
</dbReference>
<dbReference type="InParanoid" id="A0A194RER7"/>
<name>A0A194RER7_PAPMA</name>
<sequence length="321" mass="36607">MKIVTRQISDTSSSIQYKCSFEDAGHKMLFNLYKVPVGGLLLTQRGQTFRKIDRRFGQGCGSILDAGCADPIIVAIFWGGLCQWALHLKMETFKFSSTSKPTRRDFDHFSGRIFYGVYKDAEFLRHSNNIETILSKGYELRHKLKTVAPGQVVMIDGVELEKNTPLLVKRTGDKVNIENYEFTINRLTGLVAAYTFDNRKRFAALQSSEALALGLKWDNGNTKNCKLYLSAVSGTEHFYDQFEYWPLICALRKLQKKKITPELVIKIAKIKNNNNVTLGKDLMNNRATLFQLWMYFPDASLTELSELLKTVPGDLQKCFQL</sequence>
<evidence type="ECO:0000313" key="1">
    <source>
        <dbReference type="EMBL" id="KPJ14426.1"/>
    </source>
</evidence>
<keyword evidence="2" id="KW-1185">Reference proteome</keyword>
<organism evidence="1 2">
    <name type="scientific">Papilio machaon</name>
    <name type="common">Old World swallowtail butterfly</name>
    <dbReference type="NCBI Taxonomy" id="76193"/>
    <lineage>
        <taxon>Eukaryota</taxon>
        <taxon>Metazoa</taxon>
        <taxon>Ecdysozoa</taxon>
        <taxon>Arthropoda</taxon>
        <taxon>Hexapoda</taxon>
        <taxon>Insecta</taxon>
        <taxon>Pterygota</taxon>
        <taxon>Neoptera</taxon>
        <taxon>Endopterygota</taxon>
        <taxon>Lepidoptera</taxon>
        <taxon>Glossata</taxon>
        <taxon>Ditrysia</taxon>
        <taxon>Papilionoidea</taxon>
        <taxon>Papilionidae</taxon>
        <taxon>Papilioninae</taxon>
        <taxon>Papilio</taxon>
    </lineage>
</organism>
<dbReference type="InterPro" id="IPR043011">
    <property type="entry name" value="Bunya_nucleocap_C"/>
</dbReference>
<evidence type="ECO:0000313" key="2">
    <source>
        <dbReference type="Proteomes" id="UP000053240"/>
    </source>
</evidence>
<dbReference type="Pfam" id="PF00952">
    <property type="entry name" value="Bunya_nucleocap"/>
    <property type="match status" value="1"/>
</dbReference>
<proteinExistence type="predicted"/>
<dbReference type="AlphaFoldDB" id="A0A194RER7"/>
<dbReference type="InterPro" id="IPR001784">
    <property type="entry name" value="Bunya_nucleocap"/>
</dbReference>
<dbReference type="Gene3D" id="1.10.472.180">
    <property type="entry name" value="Bunyavirus nucleocapsid (N) protein, C-terminal domain"/>
    <property type="match status" value="1"/>
</dbReference>
<dbReference type="EMBL" id="KQ460473">
    <property type="protein sequence ID" value="KPJ14426.1"/>
    <property type="molecule type" value="Genomic_DNA"/>
</dbReference>